<evidence type="ECO:0000256" key="9">
    <source>
        <dbReference type="ARBA" id="ARBA00022989"/>
    </source>
</evidence>
<feature type="transmembrane region" description="Helical" evidence="16">
    <location>
        <begin position="121"/>
        <end position="139"/>
    </location>
</feature>
<keyword evidence="12" id="KW-0594">Phospholipid biosynthesis</keyword>
<keyword evidence="7 15" id="KW-0808">Transferase</keyword>
<sequence length="272" mass="29989">MNENTVMQPHRPRWRVRTVRGGKWIRERGQKGLSSLPHLFTLANLSFGIGSLLLTMDGQWRAASLMVVGSLVADGLDGRLARLMKAEGAFGRELDSLADVVAFGVAPAVLLYQMGLRELGYLGLAVTLFFPLCGALRLARFNILTNEGYFLGVPITAAGTLLSTMAFYFLQETTAPPPPHVIPSVMVILGYLMTSSIPYPDFKKRRKGAGIQFWPIVGPVLALAALLFAAGWNPWAVILMPLTAYVVLGPWLVVLRKWDEKVQPWLADVTRR</sequence>
<evidence type="ECO:0000256" key="13">
    <source>
        <dbReference type="ARBA" id="ARBA00023264"/>
    </source>
</evidence>
<evidence type="ECO:0000256" key="3">
    <source>
        <dbReference type="ARBA" id="ARBA00010441"/>
    </source>
</evidence>
<dbReference type="Pfam" id="PF01066">
    <property type="entry name" value="CDP-OH_P_transf"/>
    <property type="match status" value="1"/>
</dbReference>
<keyword evidence="11 16" id="KW-0472">Membrane</keyword>
<evidence type="ECO:0000256" key="7">
    <source>
        <dbReference type="ARBA" id="ARBA00022679"/>
    </source>
</evidence>
<dbReference type="HOGENOM" id="CLU_049944_2_0_9"/>
<evidence type="ECO:0000256" key="11">
    <source>
        <dbReference type="ARBA" id="ARBA00023136"/>
    </source>
</evidence>
<feature type="transmembrane region" description="Helical" evidence="16">
    <location>
        <begin position="235"/>
        <end position="255"/>
    </location>
</feature>
<comment type="subcellular location">
    <subcellularLocation>
        <location evidence="2">Endomembrane system</location>
        <topology evidence="2">Multi-pass membrane protein</topology>
    </subcellularLocation>
</comment>
<dbReference type="EC" id="2.7.8.8" evidence="4"/>
<keyword evidence="18" id="KW-1185">Reference proteome</keyword>
<keyword evidence="6" id="KW-0444">Lipid biosynthesis</keyword>
<dbReference type="InterPro" id="IPR048254">
    <property type="entry name" value="CDP_ALCOHOL_P_TRANSF_CS"/>
</dbReference>
<feature type="transmembrane region" description="Helical" evidence="16">
    <location>
        <begin position="181"/>
        <end position="199"/>
    </location>
</feature>
<feature type="transmembrane region" description="Helical" evidence="16">
    <location>
        <begin position="148"/>
        <end position="169"/>
    </location>
</feature>
<dbReference type="KEGG" id="sth:STH1716"/>
<accession>Q67NP2</accession>
<evidence type="ECO:0000256" key="8">
    <source>
        <dbReference type="ARBA" id="ARBA00022692"/>
    </source>
</evidence>
<dbReference type="AlphaFoldDB" id="Q67NP2"/>
<feature type="transmembrane region" description="Helical" evidence="16">
    <location>
        <begin position="36"/>
        <end position="54"/>
    </location>
</feature>
<evidence type="ECO:0000256" key="14">
    <source>
        <dbReference type="ARBA" id="ARBA00032361"/>
    </source>
</evidence>
<organism evidence="17 18">
    <name type="scientific">Symbiobacterium thermophilum (strain DSM 24528 / JCM 14929 / IAM 14863 / T)</name>
    <dbReference type="NCBI Taxonomy" id="292459"/>
    <lineage>
        <taxon>Bacteria</taxon>
        <taxon>Bacillati</taxon>
        <taxon>Bacillota</taxon>
        <taxon>Clostridia</taxon>
        <taxon>Eubacteriales</taxon>
        <taxon>Symbiobacteriaceae</taxon>
        <taxon>Symbiobacterium</taxon>
    </lineage>
</organism>
<dbReference type="PANTHER" id="PTHR14269:SF61">
    <property type="entry name" value="CDP-DIACYLGLYCEROL--SERINE O-PHOSPHATIDYLTRANSFERASE"/>
    <property type="match status" value="1"/>
</dbReference>
<evidence type="ECO:0000256" key="10">
    <source>
        <dbReference type="ARBA" id="ARBA00023098"/>
    </source>
</evidence>
<dbReference type="InterPro" id="IPR004533">
    <property type="entry name" value="CDP-diaglyc--ser_O-PTrfase"/>
</dbReference>
<evidence type="ECO:0000256" key="2">
    <source>
        <dbReference type="ARBA" id="ARBA00004127"/>
    </source>
</evidence>
<dbReference type="RefSeq" id="WP_011195844.1">
    <property type="nucleotide sequence ID" value="NC_006177.1"/>
</dbReference>
<dbReference type="eggNOG" id="COG1183">
    <property type="taxonomic scope" value="Bacteria"/>
</dbReference>
<dbReference type="STRING" id="292459.STH1716"/>
<evidence type="ECO:0000313" key="17">
    <source>
        <dbReference type="EMBL" id="BAD40701.1"/>
    </source>
</evidence>
<proteinExistence type="inferred from homology"/>
<evidence type="ECO:0000313" key="18">
    <source>
        <dbReference type="Proteomes" id="UP000000417"/>
    </source>
</evidence>
<comment type="catalytic activity">
    <reaction evidence="1">
        <text>a CDP-1,2-diacyl-sn-glycerol + L-serine = a 1,2-diacyl-sn-glycero-3-phospho-L-serine + CMP + H(+)</text>
        <dbReference type="Rhea" id="RHEA:16913"/>
        <dbReference type="ChEBI" id="CHEBI:15378"/>
        <dbReference type="ChEBI" id="CHEBI:33384"/>
        <dbReference type="ChEBI" id="CHEBI:57262"/>
        <dbReference type="ChEBI" id="CHEBI:58332"/>
        <dbReference type="ChEBI" id="CHEBI:60377"/>
        <dbReference type="EC" id="2.7.8.8"/>
    </reaction>
</comment>
<dbReference type="PROSITE" id="PS00379">
    <property type="entry name" value="CDP_ALCOHOL_P_TRANSF"/>
    <property type="match status" value="1"/>
</dbReference>
<dbReference type="GO" id="GO:0008654">
    <property type="term" value="P:phospholipid biosynthetic process"/>
    <property type="evidence" value="ECO:0007669"/>
    <property type="project" value="UniProtKB-KW"/>
</dbReference>
<dbReference type="NCBIfam" id="TIGR00473">
    <property type="entry name" value="pssA"/>
    <property type="match status" value="1"/>
</dbReference>
<dbReference type="PANTHER" id="PTHR14269">
    <property type="entry name" value="CDP-DIACYLGLYCEROL--GLYCEROL-3-PHOSPHATE 3-PHOSPHATIDYLTRANSFERASE-RELATED"/>
    <property type="match status" value="1"/>
</dbReference>
<dbReference type="Gene3D" id="1.20.120.1760">
    <property type="match status" value="1"/>
</dbReference>
<evidence type="ECO:0000256" key="15">
    <source>
        <dbReference type="RuleBase" id="RU003750"/>
    </source>
</evidence>
<evidence type="ECO:0000256" key="12">
    <source>
        <dbReference type="ARBA" id="ARBA00023209"/>
    </source>
</evidence>
<evidence type="ECO:0000256" key="4">
    <source>
        <dbReference type="ARBA" id="ARBA00013174"/>
    </source>
</evidence>
<gene>
    <name evidence="17" type="ordered locus">STH1716</name>
</gene>
<evidence type="ECO:0000256" key="6">
    <source>
        <dbReference type="ARBA" id="ARBA00022516"/>
    </source>
</evidence>
<dbReference type="GO" id="GO:0012505">
    <property type="term" value="C:endomembrane system"/>
    <property type="evidence" value="ECO:0007669"/>
    <property type="project" value="UniProtKB-SubCell"/>
</dbReference>
<name>Q67NP2_SYMTH</name>
<feature type="transmembrane region" description="Helical" evidence="16">
    <location>
        <begin position="211"/>
        <end position="229"/>
    </location>
</feature>
<comment type="similarity">
    <text evidence="3 15">Belongs to the CDP-alcohol phosphatidyltransferase class-I family.</text>
</comment>
<keyword evidence="10" id="KW-0443">Lipid metabolism</keyword>
<dbReference type="OrthoDB" id="9777147at2"/>
<keyword evidence="13" id="KW-1208">Phospholipid metabolism</keyword>
<dbReference type="InterPro" id="IPR000462">
    <property type="entry name" value="CDP-OH_P_trans"/>
</dbReference>
<protein>
    <recommendedName>
        <fullName evidence="5">CDP-diacylglycerol--serine O-phosphatidyltransferase</fullName>
        <ecNumber evidence="4">2.7.8.8</ecNumber>
    </recommendedName>
    <alternativeName>
        <fullName evidence="14">Phosphatidylserine synthase</fullName>
    </alternativeName>
</protein>
<dbReference type="GO" id="GO:0016020">
    <property type="term" value="C:membrane"/>
    <property type="evidence" value="ECO:0007669"/>
    <property type="project" value="InterPro"/>
</dbReference>
<dbReference type="Proteomes" id="UP000000417">
    <property type="component" value="Chromosome"/>
</dbReference>
<evidence type="ECO:0000256" key="5">
    <source>
        <dbReference type="ARBA" id="ARBA00017171"/>
    </source>
</evidence>
<reference evidence="17 18" key="1">
    <citation type="journal article" date="2004" name="Nucleic Acids Res.">
        <title>Genome sequence of Symbiobacterium thermophilum, an uncultivable bacterium that depends on microbial commensalism.</title>
        <authorList>
            <person name="Ueda K."/>
            <person name="Yamashita A."/>
            <person name="Ishikawa J."/>
            <person name="Shimada M."/>
            <person name="Watsuji T."/>
            <person name="Morimura K."/>
            <person name="Ikeda H."/>
            <person name="Hattori M."/>
            <person name="Beppu T."/>
        </authorList>
    </citation>
    <scope>NUCLEOTIDE SEQUENCE [LARGE SCALE GENOMIC DNA]</scope>
    <source>
        <strain evidence="18">T / IAM 14863</strain>
    </source>
</reference>
<dbReference type="InterPro" id="IPR050324">
    <property type="entry name" value="CDP-alcohol_PTase-I"/>
</dbReference>
<dbReference type="EMBL" id="AP006840">
    <property type="protein sequence ID" value="BAD40701.1"/>
    <property type="molecule type" value="Genomic_DNA"/>
</dbReference>
<evidence type="ECO:0000256" key="1">
    <source>
        <dbReference type="ARBA" id="ARBA00000287"/>
    </source>
</evidence>
<keyword evidence="9 16" id="KW-1133">Transmembrane helix</keyword>
<evidence type="ECO:0000256" key="16">
    <source>
        <dbReference type="SAM" id="Phobius"/>
    </source>
</evidence>
<dbReference type="InterPro" id="IPR043130">
    <property type="entry name" value="CDP-OH_PTrfase_TM_dom"/>
</dbReference>
<keyword evidence="8 16" id="KW-0812">Transmembrane</keyword>
<dbReference type="GO" id="GO:0003882">
    <property type="term" value="F:CDP-diacylglycerol-serine O-phosphatidyltransferase activity"/>
    <property type="evidence" value="ECO:0007669"/>
    <property type="project" value="UniProtKB-EC"/>
</dbReference>